<evidence type="ECO:0000256" key="3">
    <source>
        <dbReference type="ARBA" id="ARBA00022692"/>
    </source>
</evidence>
<dbReference type="PANTHER" id="PTHR10057">
    <property type="entry name" value="PERIPHERAL-TYPE BENZODIAZEPINE RECEPTOR"/>
    <property type="match status" value="1"/>
</dbReference>
<evidence type="ECO:0000313" key="8">
    <source>
        <dbReference type="Proteomes" id="UP000024404"/>
    </source>
</evidence>
<dbReference type="Pfam" id="PF03073">
    <property type="entry name" value="TspO_MBR"/>
    <property type="match status" value="1"/>
</dbReference>
<dbReference type="Gene3D" id="1.20.1260.100">
    <property type="entry name" value="TspO/MBR protein"/>
    <property type="match status" value="1"/>
</dbReference>
<keyword evidence="5 6" id="KW-0472">Membrane</keyword>
<name>A0A8R1XSD5_ONCVO</name>
<dbReference type="InterPro" id="IPR038330">
    <property type="entry name" value="TspO/MBR-related_sf"/>
</dbReference>
<keyword evidence="3 6" id="KW-0812">Transmembrane</keyword>
<evidence type="ECO:0008006" key="9">
    <source>
        <dbReference type="Google" id="ProtNLM"/>
    </source>
</evidence>
<feature type="transmembrane region" description="Helical" evidence="6">
    <location>
        <begin position="97"/>
        <end position="119"/>
    </location>
</feature>
<evidence type="ECO:0000256" key="5">
    <source>
        <dbReference type="ARBA" id="ARBA00023136"/>
    </source>
</evidence>
<evidence type="ECO:0000313" key="7">
    <source>
        <dbReference type="EnsemblMetazoa" id="OVOC1682.1"/>
    </source>
</evidence>
<feature type="transmembrane region" description="Helical" evidence="6">
    <location>
        <begin position="36"/>
        <end position="58"/>
    </location>
</feature>
<accession>A0A8R1XSD5</accession>
<organism evidence="7 8">
    <name type="scientific">Onchocerca volvulus</name>
    <dbReference type="NCBI Taxonomy" id="6282"/>
    <lineage>
        <taxon>Eukaryota</taxon>
        <taxon>Metazoa</taxon>
        <taxon>Ecdysozoa</taxon>
        <taxon>Nematoda</taxon>
        <taxon>Chromadorea</taxon>
        <taxon>Rhabditida</taxon>
        <taxon>Spirurina</taxon>
        <taxon>Spiruromorpha</taxon>
        <taxon>Filarioidea</taxon>
        <taxon>Onchocercidae</taxon>
        <taxon>Onchocerca</taxon>
    </lineage>
</organism>
<reference evidence="7" key="2">
    <citation type="submission" date="2022-06" db="UniProtKB">
        <authorList>
            <consortium name="EnsemblMetazoa"/>
        </authorList>
    </citation>
    <scope>IDENTIFICATION</scope>
</reference>
<dbReference type="OMA" id="PIVWTCL"/>
<evidence type="ECO:0000256" key="1">
    <source>
        <dbReference type="ARBA" id="ARBA00004141"/>
    </source>
</evidence>
<dbReference type="AlphaFoldDB" id="A0A8R1XSD5"/>
<sequence>MIPGAVGIISYAPCYKSNNLEWWNSCKKPDWAPNSFYTCACIDVLTVTPVGYASYLIYKYGIGFRNYLTALSLGLCGSKLIICFASLPFMKKKDIKAIYYLSFAVHLATTGSAIIAYTINRRATLLMVPYILWTGFYTAVLYTMKNLNSKIKN</sequence>
<dbReference type="InterPro" id="IPR004307">
    <property type="entry name" value="TspO_MBR"/>
</dbReference>
<dbReference type="GO" id="GO:0005741">
    <property type="term" value="C:mitochondrial outer membrane"/>
    <property type="evidence" value="ECO:0007669"/>
    <property type="project" value="TreeGrafter"/>
</dbReference>
<reference evidence="8" key="1">
    <citation type="submission" date="2013-10" db="EMBL/GenBank/DDBJ databases">
        <title>Genome sequencing of Onchocerca volvulus.</title>
        <authorList>
            <person name="Cotton J."/>
            <person name="Tsai J."/>
            <person name="Stanley E."/>
            <person name="Tracey A."/>
            <person name="Holroyd N."/>
            <person name="Lustigman S."/>
            <person name="Berriman M."/>
        </authorList>
    </citation>
    <scope>NUCLEOTIDE SEQUENCE</scope>
</reference>
<keyword evidence="4 6" id="KW-1133">Transmembrane helix</keyword>
<evidence type="ECO:0000256" key="4">
    <source>
        <dbReference type="ARBA" id="ARBA00022989"/>
    </source>
</evidence>
<comment type="subcellular location">
    <subcellularLocation>
        <location evidence="1">Membrane</location>
        <topology evidence="1">Multi-pass membrane protein</topology>
    </subcellularLocation>
</comment>
<dbReference type="Proteomes" id="UP000024404">
    <property type="component" value="Unassembled WGS sequence"/>
</dbReference>
<dbReference type="EMBL" id="CMVM020000051">
    <property type="status" value="NOT_ANNOTATED_CDS"/>
    <property type="molecule type" value="Genomic_DNA"/>
</dbReference>
<evidence type="ECO:0000256" key="2">
    <source>
        <dbReference type="ARBA" id="ARBA00007524"/>
    </source>
</evidence>
<feature type="transmembrane region" description="Helical" evidence="6">
    <location>
        <begin position="70"/>
        <end position="90"/>
    </location>
</feature>
<comment type="similarity">
    <text evidence="2">Belongs to the TspO/BZRP family.</text>
</comment>
<dbReference type="GO" id="GO:0033013">
    <property type="term" value="P:tetrapyrrole metabolic process"/>
    <property type="evidence" value="ECO:0007669"/>
    <property type="project" value="UniProtKB-ARBA"/>
</dbReference>
<feature type="transmembrane region" description="Helical" evidence="6">
    <location>
        <begin position="125"/>
        <end position="144"/>
    </location>
</feature>
<dbReference type="PANTHER" id="PTHR10057:SF0">
    <property type="entry name" value="TRANSLOCATOR PROTEIN"/>
    <property type="match status" value="1"/>
</dbReference>
<protein>
    <recommendedName>
        <fullName evidence="9">TspO/MBR family protein</fullName>
    </recommendedName>
</protein>
<proteinExistence type="inferred from homology"/>
<keyword evidence="8" id="KW-1185">Reference proteome</keyword>
<evidence type="ECO:0000256" key="6">
    <source>
        <dbReference type="SAM" id="Phobius"/>
    </source>
</evidence>
<dbReference type="EnsemblMetazoa" id="OVOC1682.1">
    <property type="protein sequence ID" value="OVOC1682.1"/>
    <property type="gene ID" value="WBGene00238491"/>
</dbReference>